<dbReference type="AlphaFoldDB" id="A0A149TN36"/>
<reference evidence="1 2" key="1">
    <citation type="submission" date="2015-06" db="EMBL/GenBank/DDBJ databases">
        <title>Improved classification and identification of acetic acid bacteria using matrix-assisted laser desorption/ionization time-of-flight mass spectrometry; Gluconobacter nephelii and Gluconobacter uchimurae are later heterotypic synonyms of Gluconobacter japonicus and Gluconobacter oxydans, respectively.</title>
        <authorList>
            <person name="Li L."/>
            <person name="Cleenwerck I."/>
            <person name="De Vuyst L."/>
            <person name="Vandamme P."/>
        </authorList>
    </citation>
    <scope>NUCLEOTIDE SEQUENCE [LARGE SCALE GENOMIC DNA]</scope>
    <source>
        <strain evidence="1 2">LMG 1768</strain>
    </source>
</reference>
<gene>
    <name evidence="1" type="ORF">AD945_01355</name>
</gene>
<organism evidence="1 2">
    <name type="scientific">Gluconobacter albidus</name>
    <dbReference type="NCBI Taxonomy" id="318683"/>
    <lineage>
        <taxon>Bacteria</taxon>
        <taxon>Pseudomonadati</taxon>
        <taxon>Pseudomonadota</taxon>
        <taxon>Alphaproteobacteria</taxon>
        <taxon>Acetobacterales</taxon>
        <taxon>Acetobacteraceae</taxon>
        <taxon>Gluconobacter</taxon>
    </lineage>
</organism>
<accession>A0A149TN36</accession>
<sequence length="115" mass="13013">MAGVSGEVMLGALKKVLQRDNEDSWVLRPNFGVVAAKDLKDFINTNIHYGELEASNVKKWIELATKDLIAQRVKEKSVGLDAYEKFVMERDAEASLSDIPRLVERIYDFIFLSGH</sequence>
<evidence type="ECO:0000313" key="1">
    <source>
        <dbReference type="EMBL" id="KXV50776.1"/>
    </source>
</evidence>
<dbReference type="PATRIC" id="fig|318683.6.peg.2810"/>
<proteinExistence type="predicted"/>
<comment type="caution">
    <text evidence="1">The sequence shown here is derived from an EMBL/GenBank/DDBJ whole genome shotgun (WGS) entry which is preliminary data.</text>
</comment>
<dbReference type="Proteomes" id="UP000075636">
    <property type="component" value="Unassembled WGS sequence"/>
</dbReference>
<dbReference type="OrthoDB" id="9918805at2"/>
<dbReference type="EMBL" id="LHZR01000069">
    <property type="protein sequence ID" value="KXV50776.1"/>
    <property type="molecule type" value="Genomic_DNA"/>
</dbReference>
<name>A0A149TN36_9PROT</name>
<evidence type="ECO:0000313" key="2">
    <source>
        <dbReference type="Proteomes" id="UP000075636"/>
    </source>
</evidence>
<dbReference type="RefSeq" id="WP_062105897.1">
    <property type="nucleotide sequence ID" value="NZ_LHZR01000069.1"/>
</dbReference>
<protein>
    <submittedName>
        <fullName evidence="1">Uncharacterized protein</fullName>
    </submittedName>
</protein>